<reference evidence="2 3" key="1">
    <citation type="submission" date="2017-11" db="EMBL/GenBank/DDBJ databases">
        <title>Draft Genome Sequence of Lactobacillus curieae NBRC 111893 isolated from Koso, a Japanese sugar-Vegetable Fermented Beverage.</title>
        <authorList>
            <person name="Chiou T.Y."/>
            <person name="Oshima K."/>
            <person name="Suda W."/>
            <person name="Hattori M."/>
            <person name="Takahashi T."/>
        </authorList>
    </citation>
    <scope>NUCLEOTIDE SEQUENCE [LARGE SCALE GENOMIC DNA]</scope>
    <source>
        <strain evidence="2 3">NBRC111893</strain>
    </source>
</reference>
<keyword evidence="1" id="KW-0808">Transferase</keyword>
<dbReference type="GO" id="GO:0016301">
    <property type="term" value="F:kinase activity"/>
    <property type="evidence" value="ECO:0007669"/>
    <property type="project" value="UniProtKB-UniRule"/>
</dbReference>
<dbReference type="PANTHER" id="PTHR12149">
    <property type="entry name" value="FRUCTOSAMINE 3 KINASE-RELATED PROTEIN"/>
    <property type="match status" value="1"/>
</dbReference>
<dbReference type="SUPFAM" id="SSF56112">
    <property type="entry name" value="Protein kinase-like (PK-like)"/>
    <property type="match status" value="1"/>
</dbReference>
<comment type="caution">
    <text evidence="2">The sequence shown here is derived from an EMBL/GenBank/DDBJ whole genome shotgun (WGS) entry which is preliminary data.</text>
</comment>
<sequence>MVFLLLKTSTNLSLSLIDFLIYNYDEVIYMDEQWLKELPLTEIISVTPVGGGDVNQAYKLTTSDDTYFLLVQPNHDADFYAGEIAGLEEFATANILAPRVIANGEIHGDAYLLITYLSNGIGNQADLGRLVAKLHRHHNPDGTFGFDTDYEGTAITFDNSWTESWSDLFINRRLDKLKDEIIKQHLWSAAELAEFNHVRQIIINQLTDHKSEPSLLHGDLWGGNYLFTDIGQPALIDPAAIYGDREFDLGVTTVFGGFDSDFYKAYNKAYPLSEGADQRMKFYRLYYLMVHLVKFGDMYANSVQSEMNQIVRNLG</sequence>
<keyword evidence="3" id="KW-1185">Reference proteome</keyword>
<accession>A0A401FMD2</accession>
<gene>
    <name evidence="2" type="ORF">NBRC111893_1695</name>
</gene>
<dbReference type="AlphaFoldDB" id="A0A401FMD2"/>
<dbReference type="Proteomes" id="UP000286974">
    <property type="component" value="Unassembled WGS sequence"/>
</dbReference>
<dbReference type="EMBL" id="BEXA01000003">
    <property type="protein sequence ID" value="GAY73549.1"/>
    <property type="molecule type" value="Genomic_DNA"/>
</dbReference>
<dbReference type="Pfam" id="PF03881">
    <property type="entry name" value="Fructosamin_kin"/>
    <property type="match status" value="1"/>
</dbReference>
<proteinExistence type="inferred from homology"/>
<protein>
    <submittedName>
        <fullName evidence="2">Ribulosamine/erythrulosamine 3-kinase</fullName>
    </submittedName>
</protein>
<evidence type="ECO:0000256" key="1">
    <source>
        <dbReference type="PIRNR" id="PIRNR006221"/>
    </source>
</evidence>
<keyword evidence="1 2" id="KW-0418">Kinase</keyword>
<organism evidence="2 3">
    <name type="scientific">Lentilactobacillus kosonis</name>
    <dbReference type="NCBI Taxonomy" id="2810561"/>
    <lineage>
        <taxon>Bacteria</taxon>
        <taxon>Bacillati</taxon>
        <taxon>Bacillota</taxon>
        <taxon>Bacilli</taxon>
        <taxon>Lactobacillales</taxon>
        <taxon>Lactobacillaceae</taxon>
        <taxon>Lentilactobacillus</taxon>
    </lineage>
</organism>
<dbReference type="Gene3D" id="3.90.1200.10">
    <property type="match status" value="1"/>
</dbReference>
<dbReference type="InterPro" id="IPR011009">
    <property type="entry name" value="Kinase-like_dom_sf"/>
</dbReference>
<comment type="similarity">
    <text evidence="1">Belongs to the fructosamine kinase family.</text>
</comment>
<evidence type="ECO:0000313" key="2">
    <source>
        <dbReference type="EMBL" id="GAY73549.1"/>
    </source>
</evidence>
<dbReference type="Gene3D" id="3.30.200.20">
    <property type="entry name" value="Phosphorylase Kinase, domain 1"/>
    <property type="match status" value="1"/>
</dbReference>
<name>A0A401FMD2_9LACO</name>
<dbReference type="PANTHER" id="PTHR12149:SF8">
    <property type="entry name" value="PROTEIN-RIBULOSAMINE 3-KINASE"/>
    <property type="match status" value="1"/>
</dbReference>
<dbReference type="InterPro" id="IPR016477">
    <property type="entry name" value="Fructo-/Ketosamine-3-kinase"/>
</dbReference>
<dbReference type="PIRSF" id="PIRSF006221">
    <property type="entry name" value="Ketosamine-3-kinase"/>
    <property type="match status" value="1"/>
</dbReference>
<evidence type="ECO:0000313" key="3">
    <source>
        <dbReference type="Proteomes" id="UP000286974"/>
    </source>
</evidence>